<dbReference type="Gene3D" id="2.30.42.10">
    <property type="match status" value="1"/>
</dbReference>
<evidence type="ECO:0000256" key="7">
    <source>
        <dbReference type="ARBA" id="ARBA00022833"/>
    </source>
</evidence>
<dbReference type="GO" id="GO:0016020">
    <property type="term" value="C:membrane"/>
    <property type="evidence" value="ECO:0007669"/>
    <property type="project" value="UniProtKB-SubCell"/>
</dbReference>
<dbReference type="CDD" id="cd06163">
    <property type="entry name" value="S2P-M50_PDZ_RseP-like"/>
    <property type="match status" value="1"/>
</dbReference>
<keyword evidence="5 11" id="KW-0812">Transmembrane</keyword>
<feature type="transmembrane region" description="Helical" evidence="11">
    <location>
        <begin position="94"/>
        <end position="118"/>
    </location>
</feature>
<dbReference type="PROSITE" id="PS50106">
    <property type="entry name" value="PDZ"/>
    <property type="match status" value="1"/>
</dbReference>
<sequence>MPLFWTVVILGALIFVHEWGHFLMARLCRVGVKTFSLGFGPKLLSKQIGETEYVLSAIPLGGYVKMVGESPGESVSEIEKEIAFLYQPLWKRSLIVLAGPVFNILFALVIFIFLFAILGKPWLLPKIGEVQPASPAAVAGLKKGDLILAVDNDFIKTWDDLAQKIQKHKGKVLTLLIQREKKRLTIEVKPEVKSLKTILGDIVEKPVIGIVAAGEVKIARLSPWTACIEATKQTWITTKLTIITLKNLILGKVSLKLLAGPVGIVQLTSHQAEAGLAALFSFAALISINLGIINLFPIPVLDGGHLFLFAIEAVRRRPLSLKTLEITQKIGLAILIALIIMVTYNDVLRLIHKSPLP</sequence>
<accession>A0A7C1W4E3</accession>
<dbReference type="AlphaFoldDB" id="A0A7C1W4E3"/>
<dbReference type="CDD" id="cd23081">
    <property type="entry name" value="cpPDZ_EcRseP-like"/>
    <property type="match status" value="1"/>
</dbReference>
<dbReference type="InterPro" id="IPR004387">
    <property type="entry name" value="Pept_M50_Zn"/>
</dbReference>
<reference evidence="13" key="1">
    <citation type="journal article" date="2020" name="mSystems">
        <title>Genome- and Community-Level Interaction Insights into Carbon Utilization and Element Cycling Functions of Hydrothermarchaeota in Hydrothermal Sediment.</title>
        <authorList>
            <person name="Zhou Z."/>
            <person name="Liu Y."/>
            <person name="Xu W."/>
            <person name="Pan J."/>
            <person name="Luo Z.H."/>
            <person name="Li M."/>
        </authorList>
    </citation>
    <scope>NUCLEOTIDE SEQUENCE [LARGE SCALE GENOMIC DNA]</scope>
    <source>
        <strain evidence="13">HyVt-389</strain>
    </source>
</reference>
<keyword evidence="6 11" id="KW-0378">Hydrolase</keyword>
<comment type="subcellular location">
    <subcellularLocation>
        <location evidence="2">Membrane</location>
        <topology evidence="2">Multi-pass membrane protein</topology>
    </subcellularLocation>
</comment>
<evidence type="ECO:0000256" key="5">
    <source>
        <dbReference type="ARBA" id="ARBA00022692"/>
    </source>
</evidence>
<evidence type="ECO:0000256" key="2">
    <source>
        <dbReference type="ARBA" id="ARBA00004141"/>
    </source>
</evidence>
<feature type="transmembrane region" description="Helical" evidence="11">
    <location>
        <begin position="276"/>
        <end position="298"/>
    </location>
</feature>
<evidence type="ECO:0000259" key="12">
    <source>
        <dbReference type="PROSITE" id="PS50106"/>
    </source>
</evidence>
<keyword evidence="8 11" id="KW-1133">Transmembrane helix</keyword>
<dbReference type="EC" id="3.4.24.-" evidence="11"/>
<dbReference type="SUPFAM" id="SSF50156">
    <property type="entry name" value="PDZ domain-like"/>
    <property type="match status" value="1"/>
</dbReference>
<dbReference type="EMBL" id="DRIH01000211">
    <property type="protein sequence ID" value="HEC68340.1"/>
    <property type="molecule type" value="Genomic_DNA"/>
</dbReference>
<protein>
    <recommendedName>
        <fullName evidence="11">Zinc metalloprotease</fullName>
        <ecNumber evidence="11">3.4.24.-</ecNumber>
    </recommendedName>
</protein>
<evidence type="ECO:0000313" key="13">
    <source>
        <dbReference type="EMBL" id="HEC68340.1"/>
    </source>
</evidence>
<keyword evidence="9 11" id="KW-0482">Metalloprotease</keyword>
<feature type="domain" description="PDZ" evidence="12">
    <location>
        <begin position="127"/>
        <end position="181"/>
    </location>
</feature>
<dbReference type="InterPro" id="IPR008915">
    <property type="entry name" value="Peptidase_M50"/>
</dbReference>
<dbReference type="SMART" id="SM00228">
    <property type="entry name" value="PDZ"/>
    <property type="match status" value="1"/>
</dbReference>
<evidence type="ECO:0000256" key="11">
    <source>
        <dbReference type="RuleBase" id="RU362031"/>
    </source>
</evidence>
<evidence type="ECO:0000256" key="4">
    <source>
        <dbReference type="ARBA" id="ARBA00022670"/>
    </source>
</evidence>
<feature type="transmembrane region" description="Helical" evidence="11">
    <location>
        <begin position="326"/>
        <end position="344"/>
    </location>
</feature>
<dbReference type="Pfam" id="PF17820">
    <property type="entry name" value="PDZ_6"/>
    <property type="match status" value="1"/>
</dbReference>
<dbReference type="InterPro" id="IPR036034">
    <property type="entry name" value="PDZ_sf"/>
</dbReference>
<dbReference type="InterPro" id="IPR041489">
    <property type="entry name" value="PDZ_6"/>
</dbReference>
<evidence type="ECO:0000256" key="8">
    <source>
        <dbReference type="ARBA" id="ARBA00022989"/>
    </source>
</evidence>
<dbReference type="GO" id="GO:0046872">
    <property type="term" value="F:metal ion binding"/>
    <property type="evidence" value="ECO:0007669"/>
    <property type="project" value="UniProtKB-KW"/>
</dbReference>
<comment type="caution">
    <text evidence="13">The sequence shown here is derived from an EMBL/GenBank/DDBJ whole genome shotgun (WGS) entry which is preliminary data.</text>
</comment>
<evidence type="ECO:0000256" key="9">
    <source>
        <dbReference type="ARBA" id="ARBA00023049"/>
    </source>
</evidence>
<evidence type="ECO:0000256" key="1">
    <source>
        <dbReference type="ARBA" id="ARBA00001947"/>
    </source>
</evidence>
<evidence type="ECO:0000256" key="3">
    <source>
        <dbReference type="ARBA" id="ARBA00007931"/>
    </source>
</evidence>
<dbReference type="PANTHER" id="PTHR42837:SF2">
    <property type="entry name" value="MEMBRANE METALLOPROTEASE ARASP2, CHLOROPLASTIC-RELATED"/>
    <property type="match status" value="1"/>
</dbReference>
<keyword evidence="11" id="KW-0479">Metal-binding</keyword>
<dbReference type="Pfam" id="PF02163">
    <property type="entry name" value="Peptidase_M50"/>
    <property type="match status" value="1"/>
</dbReference>
<keyword evidence="7 11" id="KW-0862">Zinc</keyword>
<comment type="cofactor">
    <cofactor evidence="1 11">
        <name>Zn(2+)</name>
        <dbReference type="ChEBI" id="CHEBI:29105"/>
    </cofactor>
</comment>
<gene>
    <name evidence="13" type="primary">rseP</name>
    <name evidence="13" type="ORF">ENI35_05990</name>
</gene>
<dbReference type="InterPro" id="IPR001478">
    <property type="entry name" value="PDZ"/>
</dbReference>
<proteinExistence type="inferred from homology"/>
<dbReference type="NCBIfam" id="TIGR00054">
    <property type="entry name" value="RIP metalloprotease RseP"/>
    <property type="match status" value="1"/>
</dbReference>
<keyword evidence="10 11" id="KW-0472">Membrane</keyword>
<evidence type="ECO:0000256" key="10">
    <source>
        <dbReference type="ARBA" id="ARBA00023136"/>
    </source>
</evidence>
<comment type="similarity">
    <text evidence="3 11">Belongs to the peptidase M50B family.</text>
</comment>
<dbReference type="Proteomes" id="UP000885738">
    <property type="component" value="Unassembled WGS sequence"/>
</dbReference>
<evidence type="ECO:0000256" key="6">
    <source>
        <dbReference type="ARBA" id="ARBA00022801"/>
    </source>
</evidence>
<organism evidence="13">
    <name type="scientific">Desulfofervidus auxilii</name>
    <dbReference type="NCBI Taxonomy" id="1621989"/>
    <lineage>
        <taxon>Bacteria</taxon>
        <taxon>Pseudomonadati</taxon>
        <taxon>Thermodesulfobacteriota</taxon>
        <taxon>Candidatus Desulfofervidia</taxon>
        <taxon>Candidatus Desulfofervidales</taxon>
        <taxon>Candidatus Desulfofervidaceae</taxon>
        <taxon>Candidatus Desulfofervidus</taxon>
    </lineage>
</organism>
<dbReference type="PANTHER" id="PTHR42837">
    <property type="entry name" value="REGULATOR OF SIGMA-E PROTEASE RSEP"/>
    <property type="match status" value="1"/>
</dbReference>
<name>A0A7C1W4E3_DESA2</name>
<dbReference type="GO" id="GO:0006508">
    <property type="term" value="P:proteolysis"/>
    <property type="evidence" value="ECO:0007669"/>
    <property type="project" value="UniProtKB-KW"/>
</dbReference>
<keyword evidence="4" id="KW-0645">Protease</keyword>
<dbReference type="GO" id="GO:0004222">
    <property type="term" value="F:metalloendopeptidase activity"/>
    <property type="evidence" value="ECO:0007669"/>
    <property type="project" value="InterPro"/>
</dbReference>